<dbReference type="AlphaFoldDB" id="A0A9D1NII8"/>
<dbReference type="PRINTS" id="PR00297">
    <property type="entry name" value="CHAPERONIN10"/>
</dbReference>
<dbReference type="GO" id="GO:0051082">
    <property type="term" value="F:unfolded protein binding"/>
    <property type="evidence" value="ECO:0007669"/>
    <property type="project" value="TreeGrafter"/>
</dbReference>
<comment type="subunit">
    <text evidence="3">Heptamer of 7 subunits arranged in a ring. Interacts with the chaperonin GroEL.</text>
</comment>
<evidence type="ECO:0000313" key="5">
    <source>
        <dbReference type="EMBL" id="HIV03720.1"/>
    </source>
</evidence>
<gene>
    <name evidence="3" type="primary">groES</name>
    <name evidence="3" type="synonym">groS</name>
    <name evidence="5" type="ORF">IAC75_01025</name>
</gene>
<dbReference type="EMBL" id="DVOG01000028">
    <property type="protein sequence ID" value="HIV03720.1"/>
    <property type="molecule type" value="Genomic_DNA"/>
</dbReference>
<dbReference type="PANTHER" id="PTHR10772:SF63">
    <property type="entry name" value="20 KDA CHAPERONIN, CHLOROPLASTIC"/>
    <property type="match status" value="1"/>
</dbReference>
<dbReference type="InterPro" id="IPR020818">
    <property type="entry name" value="Chaperonin_GroES"/>
</dbReference>
<dbReference type="HAMAP" id="MF_00580">
    <property type="entry name" value="CH10"/>
    <property type="match status" value="1"/>
</dbReference>
<dbReference type="CDD" id="cd00320">
    <property type="entry name" value="cpn10"/>
    <property type="match status" value="1"/>
</dbReference>
<comment type="subcellular location">
    <subcellularLocation>
        <location evidence="3">Cytoplasm</location>
    </subcellularLocation>
</comment>
<reference evidence="5" key="1">
    <citation type="submission" date="2020-10" db="EMBL/GenBank/DDBJ databases">
        <authorList>
            <person name="Gilroy R."/>
        </authorList>
    </citation>
    <scope>NUCLEOTIDE SEQUENCE</scope>
    <source>
        <strain evidence="5">10669</strain>
    </source>
</reference>
<dbReference type="FunFam" id="2.30.33.40:FF:000001">
    <property type="entry name" value="10 kDa chaperonin"/>
    <property type="match status" value="1"/>
</dbReference>
<sequence length="111" mass="12119">MSKDKKEKCCCKDSCCSVNVKPLGDRVLLKRCECAEEVKGGIIIPDSAKEKPMEAKVIALGTGKIEDGKKLDFNVEVGDKVLIGKYSGTEVKIDDETFILVREDEILAVLG</sequence>
<name>A0A9D1NII8_9BACT</name>
<keyword evidence="3" id="KW-0963">Cytoplasm</keyword>
<dbReference type="SMART" id="SM00883">
    <property type="entry name" value="Cpn10"/>
    <property type="match status" value="1"/>
</dbReference>
<dbReference type="NCBIfam" id="NF001531">
    <property type="entry name" value="PRK00364.2-2"/>
    <property type="match status" value="1"/>
</dbReference>
<dbReference type="Proteomes" id="UP000886812">
    <property type="component" value="Unassembled WGS sequence"/>
</dbReference>
<dbReference type="Pfam" id="PF00166">
    <property type="entry name" value="Cpn10"/>
    <property type="match status" value="1"/>
</dbReference>
<accession>A0A9D1NII8</accession>
<comment type="similarity">
    <text evidence="1 3 4">Belongs to the GroES chaperonin family.</text>
</comment>
<dbReference type="GO" id="GO:0005524">
    <property type="term" value="F:ATP binding"/>
    <property type="evidence" value="ECO:0007669"/>
    <property type="project" value="InterPro"/>
</dbReference>
<dbReference type="Gene3D" id="2.30.33.40">
    <property type="entry name" value="GroES chaperonin"/>
    <property type="match status" value="1"/>
</dbReference>
<dbReference type="GO" id="GO:0051087">
    <property type="term" value="F:protein-folding chaperone binding"/>
    <property type="evidence" value="ECO:0007669"/>
    <property type="project" value="TreeGrafter"/>
</dbReference>
<dbReference type="GO" id="GO:0044183">
    <property type="term" value="F:protein folding chaperone"/>
    <property type="evidence" value="ECO:0007669"/>
    <property type="project" value="InterPro"/>
</dbReference>
<dbReference type="NCBIfam" id="NF001533">
    <property type="entry name" value="PRK00364.2-4"/>
    <property type="match status" value="1"/>
</dbReference>
<dbReference type="SUPFAM" id="SSF50129">
    <property type="entry name" value="GroES-like"/>
    <property type="match status" value="1"/>
</dbReference>
<dbReference type="GO" id="GO:0046872">
    <property type="term" value="F:metal ion binding"/>
    <property type="evidence" value="ECO:0007669"/>
    <property type="project" value="TreeGrafter"/>
</dbReference>
<reference evidence="5" key="2">
    <citation type="journal article" date="2021" name="PeerJ">
        <title>Extensive microbial diversity within the chicken gut microbiome revealed by metagenomics and culture.</title>
        <authorList>
            <person name="Gilroy R."/>
            <person name="Ravi A."/>
            <person name="Getino M."/>
            <person name="Pursley I."/>
            <person name="Horton D.L."/>
            <person name="Alikhan N.F."/>
            <person name="Baker D."/>
            <person name="Gharbi K."/>
            <person name="Hall N."/>
            <person name="Watson M."/>
            <person name="Adriaenssens E.M."/>
            <person name="Foster-Nyarko E."/>
            <person name="Jarju S."/>
            <person name="Secka A."/>
            <person name="Antonio M."/>
            <person name="Oren A."/>
            <person name="Chaudhuri R.R."/>
            <person name="La Ragione R."/>
            <person name="Hildebrand F."/>
            <person name="Pallen M.J."/>
        </authorList>
    </citation>
    <scope>NUCLEOTIDE SEQUENCE</scope>
    <source>
        <strain evidence="5">10669</strain>
    </source>
</reference>
<evidence type="ECO:0000256" key="4">
    <source>
        <dbReference type="RuleBase" id="RU000535"/>
    </source>
</evidence>
<evidence type="ECO:0000256" key="1">
    <source>
        <dbReference type="ARBA" id="ARBA00006975"/>
    </source>
</evidence>
<dbReference type="InterPro" id="IPR011032">
    <property type="entry name" value="GroES-like_sf"/>
</dbReference>
<keyword evidence="2 3" id="KW-0143">Chaperone</keyword>
<comment type="function">
    <text evidence="3 4">Together with the chaperonin GroEL, plays an essential role in assisting protein folding. The GroEL-GroES system forms a nano-cage that allows encapsulation of the non-native substrate proteins and provides a physical environment optimized to promote and accelerate protein folding. GroES binds to the apical surface of the GroEL ring, thereby capping the opening of the GroEL channel.</text>
</comment>
<organism evidence="5 6">
    <name type="scientific">Candidatus Spyradosoma merdigallinarum</name>
    <dbReference type="NCBI Taxonomy" id="2840950"/>
    <lineage>
        <taxon>Bacteria</taxon>
        <taxon>Pseudomonadati</taxon>
        <taxon>Verrucomicrobiota</taxon>
        <taxon>Opitutia</taxon>
        <taxon>Opitutia incertae sedis</taxon>
        <taxon>Candidatus Spyradosoma</taxon>
    </lineage>
</organism>
<dbReference type="PANTHER" id="PTHR10772">
    <property type="entry name" value="10 KDA HEAT SHOCK PROTEIN"/>
    <property type="match status" value="1"/>
</dbReference>
<evidence type="ECO:0000256" key="3">
    <source>
        <dbReference type="HAMAP-Rule" id="MF_00580"/>
    </source>
</evidence>
<dbReference type="InterPro" id="IPR018369">
    <property type="entry name" value="Chaprnonin_Cpn10_CS"/>
</dbReference>
<evidence type="ECO:0000313" key="6">
    <source>
        <dbReference type="Proteomes" id="UP000886812"/>
    </source>
</evidence>
<proteinExistence type="inferred from homology"/>
<comment type="caution">
    <text evidence="5">The sequence shown here is derived from an EMBL/GenBank/DDBJ whole genome shotgun (WGS) entry which is preliminary data.</text>
</comment>
<protein>
    <recommendedName>
        <fullName evidence="3">Co-chaperonin GroES</fullName>
    </recommendedName>
    <alternativeName>
        <fullName evidence="3">10 kDa chaperonin</fullName>
    </alternativeName>
    <alternativeName>
        <fullName evidence="3">Chaperonin-10</fullName>
        <shortName evidence="3">Cpn10</shortName>
    </alternativeName>
</protein>
<evidence type="ECO:0000256" key="2">
    <source>
        <dbReference type="ARBA" id="ARBA00023186"/>
    </source>
</evidence>
<dbReference type="InterPro" id="IPR037124">
    <property type="entry name" value="Chaperonin_GroES_sf"/>
</dbReference>
<dbReference type="PROSITE" id="PS00681">
    <property type="entry name" value="CHAPERONINS_CPN10"/>
    <property type="match status" value="1"/>
</dbReference>
<dbReference type="GO" id="GO:0005737">
    <property type="term" value="C:cytoplasm"/>
    <property type="evidence" value="ECO:0007669"/>
    <property type="project" value="UniProtKB-SubCell"/>
</dbReference>